<feature type="transmembrane region" description="Helical" evidence="1">
    <location>
        <begin position="6"/>
        <end position="24"/>
    </location>
</feature>
<accession>A0A0D7EH56</accession>
<organism evidence="2 3">
    <name type="scientific">Rhodopseudomonas palustris</name>
    <dbReference type="NCBI Taxonomy" id="1076"/>
    <lineage>
        <taxon>Bacteria</taxon>
        <taxon>Pseudomonadati</taxon>
        <taxon>Pseudomonadota</taxon>
        <taxon>Alphaproteobacteria</taxon>
        <taxon>Hyphomicrobiales</taxon>
        <taxon>Nitrobacteraceae</taxon>
        <taxon>Rhodopseudomonas</taxon>
    </lineage>
</organism>
<dbReference type="RefSeq" id="WP_044414389.1">
    <property type="nucleotide sequence ID" value="NZ_JXXE01000373.1"/>
</dbReference>
<name>A0A0D7EH56_RHOPL</name>
<keyword evidence="1" id="KW-1133">Transmembrane helix</keyword>
<keyword evidence="1" id="KW-0472">Membrane</keyword>
<reference evidence="2 3" key="1">
    <citation type="submission" date="2014-11" db="EMBL/GenBank/DDBJ databases">
        <title>Genomics and ecophysiology of heterotrophic nitrogen fixing bacteria isolated from estuarine surface water.</title>
        <authorList>
            <person name="Bentzon-Tilia M."/>
            <person name="Severin I."/>
            <person name="Hansen L.H."/>
            <person name="Riemann L."/>
        </authorList>
    </citation>
    <scope>NUCLEOTIDE SEQUENCE [LARGE SCALE GENOMIC DNA]</scope>
    <source>
        <strain evidence="2 3">BAL398</strain>
    </source>
</reference>
<protein>
    <submittedName>
        <fullName evidence="2">MFS transporter</fullName>
    </submittedName>
</protein>
<dbReference type="EMBL" id="JXXE01000373">
    <property type="protein sequence ID" value="KIZ40164.1"/>
    <property type="molecule type" value="Genomic_DNA"/>
</dbReference>
<evidence type="ECO:0000313" key="3">
    <source>
        <dbReference type="Proteomes" id="UP000032515"/>
    </source>
</evidence>
<feature type="transmembrane region" description="Helical" evidence="1">
    <location>
        <begin position="36"/>
        <end position="56"/>
    </location>
</feature>
<dbReference type="OrthoDB" id="8139569at2"/>
<gene>
    <name evidence="2" type="ORF">OO17_18490</name>
</gene>
<evidence type="ECO:0000256" key="1">
    <source>
        <dbReference type="SAM" id="Phobius"/>
    </source>
</evidence>
<keyword evidence="1" id="KW-0812">Transmembrane</keyword>
<proteinExistence type="predicted"/>
<sequence length="60" mass="6826">MTWYLYAILVGLVLPWIIVTYRILGAFRRGVGAGVLTWLKFSAISVPIMLAIMWGLERTK</sequence>
<dbReference type="PATRIC" id="fig|1076.23.peg.4171"/>
<evidence type="ECO:0000313" key="2">
    <source>
        <dbReference type="EMBL" id="KIZ40164.1"/>
    </source>
</evidence>
<dbReference type="AlphaFoldDB" id="A0A0D7EH56"/>
<comment type="caution">
    <text evidence="2">The sequence shown here is derived from an EMBL/GenBank/DDBJ whole genome shotgun (WGS) entry which is preliminary data.</text>
</comment>
<dbReference type="Proteomes" id="UP000032515">
    <property type="component" value="Unassembled WGS sequence"/>
</dbReference>